<evidence type="ECO:0000259" key="2">
    <source>
        <dbReference type="PROSITE" id="PS51038"/>
    </source>
</evidence>
<dbReference type="OrthoDB" id="64872at2759"/>
<name>A0A024TX50_9STRA</name>
<dbReference type="PROSITE" id="PS51038">
    <property type="entry name" value="BAH"/>
    <property type="match status" value="1"/>
</dbReference>
<reference evidence="3" key="1">
    <citation type="submission" date="2013-12" db="EMBL/GenBank/DDBJ databases">
        <title>The Genome Sequence of Aphanomyces invadans NJM9701.</title>
        <authorList>
            <consortium name="The Broad Institute Genomics Platform"/>
            <person name="Russ C."/>
            <person name="Tyler B."/>
            <person name="van West P."/>
            <person name="Dieguez-Uribeondo J."/>
            <person name="Young S.K."/>
            <person name="Zeng Q."/>
            <person name="Gargeya S."/>
            <person name="Fitzgerald M."/>
            <person name="Abouelleil A."/>
            <person name="Alvarado L."/>
            <person name="Chapman S.B."/>
            <person name="Gainer-Dewar J."/>
            <person name="Goldberg J."/>
            <person name="Griggs A."/>
            <person name="Gujja S."/>
            <person name="Hansen M."/>
            <person name="Howarth C."/>
            <person name="Imamovic A."/>
            <person name="Ireland A."/>
            <person name="Larimer J."/>
            <person name="McCowan C."/>
            <person name="Murphy C."/>
            <person name="Pearson M."/>
            <person name="Poon T.W."/>
            <person name="Priest M."/>
            <person name="Roberts A."/>
            <person name="Saif S."/>
            <person name="Shea T."/>
            <person name="Sykes S."/>
            <person name="Wortman J."/>
            <person name="Nusbaum C."/>
            <person name="Birren B."/>
        </authorList>
    </citation>
    <scope>NUCLEOTIDE SEQUENCE [LARGE SCALE GENOMIC DNA]</scope>
    <source>
        <strain evidence="3">NJM9701</strain>
    </source>
</reference>
<feature type="compositionally biased region" description="Low complexity" evidence="1">
    <location>
        <begin position="366"/>
        <end position="379"/>
    </location>
</feature>
<dbReference type="Gene3D" id="2.30.30.490">
    <property type="match status" value="1"/>
</dbReference>
<dbReference type="GeneID" id="20085989"/>
<accession>A0A024TX50</accession>
<dbReference type="AlphaFoldDB" id="A0A024TX50"/>
<protein>
    <recommendedName>
        <fullName evidence="2">BAH domain-containing protein</fullName>
    </recommendedName>
</protein>
<dbReference type="InterPro" id="IPR043151">
    <property type="entry name" value="BAH_sf"/>
</dbReference>
<dbReference type="GO" id="GO:0003682">
    <property type="term" value="F:chromatin binding"/>
    <property type="evidence" value="ECO:0007669"/>
    <property type="project" value="InterPro"/>
</dbReference>
<gene>
    <name evidence="3" type="ORF">H310_08939</name>
</gene>
<dbReference type="RefSeq" id="XP_008873091.1">
    <property type="nucleotide sequence ID" value="XM_008874869.1"/>
</dbReference>
<feature type="region of interest" description="Disordered" evidence="1">
    <location>
        <begin position="80"/>
        <end position="103"/>
    </location>
</feature>
<evidence type="ECO:0000256" key="1">
    <source>
        <dbReference type="SAM" id="MobiDB-lite"/>
    </source>
</evidence>
<dbReference type="VEuPathDB" id="FungiDB:H310_08939"/>
<dbReference type="EMBL" id="KI913970">
    <property type="protein sequence ID" value="ETV98216.1"/>
    <property type="molecule type" value="Genomic_DNA"/>
</dbReference>
<dbReference type="InterPro" id="IPR001025">
    <property type="entry name" value="BAH_dom"/>
</dbReference>
<feature type="domain" description="BAH" evidence="2">
    <location>
        <begin position="21"/>
        <end position="175"/>
    </location>
</feature>
<sequence length="401" mass="43769">MPRQVTVEPPAPRPPPPPGTVPYAVGDYVEVAGRLGNEICLYIVQILSLWTSPYVGFTGLYYYTPRDLGDKIMAQFPSKASTPHNITAPESSSSGANSSTDAAATTATEVHKCEDQEIFQSTYSGDNHVAAIVRKCNVVSSSAFHHQLVHSPDVGSTYLCRYAFHAWKFPSPFTKLITDEDRVRVRLGDDCQVDVPPFQEPTKSPIDAKTDRKTEVVECLDFPPDEAVDATEATPHHHGLRRWEPRLADAAPLTAFLTLVECIQIGVGNVVYAWHDKAKEQILSVLEEYTGDHSFRVVYLDGSGSLDVDVQFVRGLVSTDEALMLLHDAGYNYRIATEQVTQLVSARSAAAVKFVRDAHADDGDLSDASTASHNSSSPRSIKRQCKQSSKPPGKPTGGALD</sequence>
<proteinExistence type="predicted"/>
<feature type="compositionally biased region" description="Low complexity" evidence="1">
    <location>
        <begin position="87"/>
        <end position="103"/>
    </location>
</feature>
<feature type="region of interest" description="Disordered" evidence="1">
    <location>
        <begin position="361"/>
        <end position="401"/>
    </location>
</feature>
<organism evidence="3">
    <name type="scientific">Aphanomyces invadans</name>
    <dbReference type="NCBI Taxonomy" id="157072"/>
    <lineage>
        <taxon>Eukaryota</taxon>
        <taxon>Sar</taxon>
        <taxon>Stramenopiles</taxon>
        <taxon>Oomycota</taxon>
        <taxon>Saprolegniomycetes</taxon>
        <taxon>Saprolegniales</taxon>
        <taxon>Verrucalvaceae</taxon>
        <taxon>Aphanomyces</taxon>
    </lineage>
</organism>
<evidence type="ECO:0000313" key="3">
    <source>
        <dbReference type="EMBL" id="ETV98216.1"/>
    </source>
</evidence>